<accession>W0QD31</accession>
<feature type="chain" id="PRO_5004793295" evidence="3">
    <location>
        <begin position="21"/>
        <end position="251"/>
    </location>
</feature>
<dbReference type="STRING" id="1433287.X808_19210"/>
<dbReference type="AlphaFoldDB" id="W0QD31"/>
<gene>
    <name evidence="4" type="ORF">X808_19210</name>
</gene>
<keyword evidence="4" id="KW-0449">Lipoprotein</keyword>
<proteinExistence type="inferred from homology"/>
<dbReference type="EMBL" id="CP006943">
    <property type="protein sequence ID" value="AHG76441.1"/>
    <property type="molecule type" value="Genomic_DNA"/>
</dbReference>
<evidence type="ECO:0000313" key="4">
    <source>
        <dbReference type="EMBL" id="AHG76441.1"/>
    </source>
</evidence>
<dbReference type="KEGG" id="mvi:X808_19210"/>
<dbReference type="PANTHER" id="PTHR30035">
    <property type="entry name" value="LIPOPROTEIN VACJ-RELATED"/>
    <property type="match status" value="1"/>
</dbReference>
<evidence type="ECO:0000256" key="2">
    <source>
        <dbReference type="ARBA" id="ARBA00022729"/>
    </source>
</evidence>
<dbReference type="OrthoDB" id="9785326at2"/>
<dbReference type="HOGENOM" id="CLU_059326_3_2_6"/>
<dbReference type="Pfam" id="PF04333">
    <property type="entry name" value="MlaA"/>
    <property type="match status" value="1"/>
</dbReference>
<evidence type="ECO:0000313" key="5">
    <source>
        <dbReference type="Proteomes" id="UP000066995"/>
    </source>
</evidence>
<feature type="signal peptide" evidence="3">
    <location>
        <begin position="1"/>
        <end position="20"/>
    </location>
</feature>
<keyword evidence="2 3" id="KW-0732">Signal</keyword>
<dbReference type="Proteomes" id="UP000066995">
    <property type="component" value="Chromosome"/>
</dbReference>
<reference evidence="4 5" key="1">
    <citation type="submission" date="2013-12" db="EMBL/GenBank/DDBJ databases">
        <title>Annotation of the Mannheimia varigena USDA-ARS-USMARC-1296 complete genome.</title>
        <authorList>
            <person name="Harhay G.P."/>
            <person name="Clawson M.L."/>
            <person name="Murray R.W."/>
            <person name="Lubbers B.V."/>
            <person name="Heaton M.P."/>
            <person name="Chitko-Mckown C.G."/>
            <person name="Harhay D.M."/>
            <person name="Smith T.P.L."/>
        </authorList>
    </citation>
    <scope>NUCLEOTIDE SEQUENCE [LARGE SCALE GENOMIC DNA]</scope>
    <source>
        <strain evidence="4 5">USDA-ARS-USMARC-1296</strain>
    </source>
</reference>
<dbReference type="PROSITE" id="PS51257">
    <property type="entry name" value="PROKAR_LIPOPROTEIN"/>
    <property type="match status" value="1"/>
</dbReference>
<dbReference type="PANTHER" id="PTHR30035:SF3">
    <property type="entry name" value="INTERMEMBRANE PHOSPHOLIPID TRANSPORT SYSTEM LIPOPROTEIN MLAA"/>
    <property type="match status" value="1"/>
</dbReference>
<protein>
    <submittedName>
        <fullName evidence="4">Lipoprotein VacJ-like protein</fullName>
    </submittedName>
</protein>
<name>W0QD31_9PAST</name>
<dbReference type="PRINTS" id="PR01805">
    <property type="entry name" value="VACJLIPOPROT"/>
</dbReference>
<comment type="similarity">
    <text evidence="1">Belongs to the MlaA family.</text>
</comment>
<keyword evidence="5" id="KW-1185">Reference proteome</keyword>
<sequence>MKLRIFKQIFVVLSVAVLTACSSKINPETGVRDDPLEGFNRAMWKVNYEFLDPYVLKPVATGWKEYVPSPIKTGLVNVVNNLDEPVSFINRLLEGEGKKAMVHFNRFWINTVFGLGGLIDWASLDNGLRLENGQRSLGESLGANGVPSGSYIMMPAYGATTPRQGIGSAVETGYSVLTYVGTPWSVAKYVVQGIDTRSKLLEQDALLEQAQDPYVTFREAYFQNLEFKVKDGKVEAGQQEQLSEEELKGID</sequence>
<dbReference type="PATRIC" id="fig|1433287.3.peg.1916"/>
<dbReference type="GO" id="GO:0016020">
    <property type="term" value="C:membrane"/>
    <property type="evidence" value="ECO:0007669"/>
    <property type="project" value="InterPro"/>
</dbReference>
<dbReference type="GO" id="GO:0120010">
    <property type="term" value="P:intermembrane phospholipid transfer"/>
    <property type="evidence" value="ECO:0007669"/>
    <property type="project" value="TreeGrafter"/>
</dbReference>
<organism evidence="4 5">
    <name type="scientific">Mannheimia varigena USDA-ARS-USMARC-1296</name>
    <dbReference type="NCBI Taxonomy" id="1433287"/>
    <lineage>
        <taxon>Bacteria</taxon>
        <taxon>Pseudomonadati</taxon>
        <taxon>Pseudomonadota</taxon>
        <taxon>Gammaproteobacteria</taxon>
        <taxon>Pasteurellales</taxon>
        <taxon>Pasteurellaceae</taxon>
        <taxon>Mannheimia</taxon>
    </lineage>
</organism>
<dbReference type="eggNOG" id="COG2853">
    <property type="taxonomic scope" value="Bacteria"/>
</dbReference>
<evidence type="ECO:0000256" key="1">
    <source>
        <dbReference type="ARBA" id="ARBA00010634"/>
    </source>
</evidence>
<dbReference type="InterPro" id="IPR007428">
    <property type="entry name" value="MlaA"/>
</dbReference>
<dbReference type="RefSeq" id="WP_025218122.1">
    <property type="nucleotide sequence ID" value="NZ_CP006943.1"/>
</dbReference>
<evidence type="ECO:0000256" key="3">
    <source>
        <dbReference type="SAM" id="SignalP"/>
    </source>
</evidence>